<dbReference type="SUPFAM" id="SSF53187">
    <property type="entry name" value="Zn-dependent exopeptidases"/>
    <property type="match status" value="1"/>
</dbReference>
<dbReference type="InterPro" id="IPR036264">
    <property type="entry name" value="Bact_exopeptidase_dim_dom"/>
</dbReference>
<dbReference type="Gene3D" id="3.40.630.10">
    <property type="entry name" value="Zn peptidases"/>
    <property type="match status" value="1"/>
</dbReference>
<dbReference type="PANTHER" id="PTHR11014">
    <property type="entry name" value="PEPTIDASE M20 FAMILY MEMBER"/>
    <property type="match status" value="1"/>
</dbReference>
<dbReference type="InterPro" id="IPR017439">
    <property type="entry name" value="Amidohydrolase"/>
</dbReference>
<evidence type="ECO:0000259" key="1">
    <source>
        <dbReference type="Pfam" id="PF07687"/>
    </source>
</evidence>
<dbReference type="PIRSF" id="PIRSF005962">
    <property type="entry name" value="Pept_M20D_amidohydro"/>
    <property type="match status" value="1"/>
</dbReference>
<gene>
    <name evidence="2" type="ORF">GCM10008955_10910</name>
</gene>
<dbReference type="NCBIfam" id="TIGR01891">
    <property type="entry name" value="amidohydrolases"/>
    <property type="match status" value="1"/>
</dbReference>
<reference evidence="3" key="1">
    <citation type="journal article" date="2019" name="Int. J. Syst. Evol. Microbiol.">
        <title>The Global Catalogue of Microorganisms (GCM) 10K type strain sequencing project: providing services to taxonomists for standard genome sequencing and annotation.</title>
        <authorList>
            <consortium name="The Broad Institute Genomics Platform"/>
            <consortium name="The Broad Institute Genome Sequencing Center for Infectious Disease"/>
            <person name="Wu L."/>
            <person name="Ma J."/>
        </authorList>
    </citation>
    <scope>NUCLEOTIDE SEQUENCE [LARGE SCALE GENOMIC DNA]</scope>
    <source>
        <strain evidence="3">JCM 30331</strain>
    </source>
</reference>
<dbReference type="Gene3D" id="3.30.70.360">
    <property type="match status" value="1"/>
</dbReference>
<organism evidence="2 3">
    <name type="scientific">Deinococcus malanensis</name>
    <dbReference type="NCBI Taxonomy" id="1706855"/>
    <lineage>
        <taxon>Bacteria</taxon>
        <taxon>Thermotogati</taxon>
        <taxon>Deinococcota</taxon>
        <taxon>Deinococci</taxon>
        <taxon>Deinococcales</taxon>
        <taxon>Deinococcaceae</taxon>
        <taxon>Deinococcus</taxon>
    </lineage>
</organism>
<sequence>MTGTLSAERAARREQVIAWRRHLHQHPELAFQEHRTAAFVEARLREMPNLTVTRPTATSVLAVLLGKAGPGRTVLLRADMDALPIHEENTFEFASQSPGVMHACGHDGHTAMLLGAAQALSADQEHLHGEVRFIFQHAEELFPGGAQQVVDAGVMDGVDVVVGTHLLSPIPTGTIVLRDGPLLAASDRFELTLQGKGGHGASPHETVDPVVIAAQVILAFQTIISRQRDPLEPGVLTVAQIHGGTADNIIPDTVTLSGTVRTFDPQLREQMPQRMEMLVKGITDGYGATYTFNYVHGYRALHNDPGTTDILREVVRDTLGSQVTLHEGKPNMGGEDFSAYLTKAPGTFVLIGAGNAEEGIIAPHHHPRFTIDERALDHGMQLFVAAARRLTRPPA</sequence>
<dbReference type="SUPFAM" id="SSF55031">
    <property type="entry name" value="Bacterial exopeptidase dimerisation domain"/>
    <property type="match status" value="1"/>
</dbReference>
<dbReference type="InterPro" id="IPR002933">
    <property type="entry name" value="Peptidase_M20"/>
</dbReference>
<dbReference type="Pfam" id="PF01546">
    <property type="entry name" value="Peptidase_M20"/>
    <property type="match status" value="1"/>
</dbReference>
<name>A0ABQ2EPH7_9DEIO</name>
<protein>
    <submittedName>
        <fullName evidence="2">N-acyl-L-amino acid amidohydrolase</fullName>
    </submittedName>
</protein>
<dbReference type="Pfam" id="PF07687">
    <property type="entry name" value="M20_dimer"/>
    <property type="match status" value="1"/>
</dbReference>
<accession>A0ABQ2EPH7</accession>
<proteinExistence type="predicted"/>
<dbReference type="PANTHER" id="PTHR11014:SF63">
    <property type="entry name" value="METALLOPEPTIDASE, PUTATIVE (AFU_ORTHOLOGUE AFUA_6G09600)-RELATED"/>
    <property type="match status" value="1"/>
</dbReference>
<dbReference type="InterPro" id="IPR011650">
    <property type="entry name" value="Peptidase_M20_dimer"/>
</dbReference>
<dbReference type="RefSeq" id="WP_189005259.1">
    <property type="nucleotide sequence ID" value="NZ_BMPP01000003.1"/>
</dbReference>
<feature type="domain" description="Peptidase M20 dimerisation" evidence="1">
    <location>
        <begin position="188"/>
        <end position="276"/>
    </location>
</feature>
<keyword evidence="3" id="KW-1185">Reference proteome</keyword>
<dbReference type="Proteomes" id="UP000647587">
    <property type="component" value="Unassembled WGS sequence"/>
</dbReference>
<comment type="caution">
    <text evidence="2">The sequence shown here is derived from an EMBL/GenBank/DDBJ whole genome shotgun (WGS) entry which is preliminary data.</text>
</comment>
<evidence type="ECO:0000313" key="3">
    <source>
        <dbReference type="Proteomes" id="UP000647587"/>
    </source>
</evidence>
<evidence type="ECO:0000313" key="2">
    <source>
        <dbReference type="EMBL" id="GGK19298.1"/>
    </source>
</evidence>
<dbReference type="EMBL" id="BMPP01000003">
    <property type="protein sequence ID" value="GGK19298.1"/>
    <property type="molecule type" value="Genomic_DNA"/>
</dbReference>